<comment type="subcellular location">
    <subcellularLocation>
        <location evidence="1">Nucleus</location>
    </subcellularLocation>
</comment>
<dbReference type="FunFam" id="1.20.920.10:FF:000083">
    <property type="entry name" value="WGS project CABT00000000 data, contig 2.8"/>
    <property type="match status" value="1"/>
</dbReference>
<dbReference type="PANTHER" id="PTHR16062">
    <property type="entry name" value="SWI/SNF-RELATED"/>
    <property type="match status" value="1"/>
</dbReference>
<dbReference type="OrthoDB" id="6017at2759"/>
<dbReference type="InterPro" id="IPR001487">
    <property type="entry name" value="Bromodomain"/>
</dbReference>
<dbReference type="GeneID" id="18162143"/>
<dbReference type="Proteomes" id="UP000001610">
    <property type="component" value="Unassembled WGS sequence"/>
</dbReference>
<dbReference type="STRING" id="983644.G3J781"/>
<evidence type="ECO:0000256" key="2">
    <source>
        <dbReference type="ARBA" id="ARBA00022737"/>
    </source>
</evidence>
<dbReference type="GO" id="GO:0006338">
    <property type="term" value="P:chromatin remodeling"/>
    <property type="evidence" value="ECO:0007669"/>
    <property type="project" value="InterPro"/>
</dbReference>
<keyword evidence="3" id="KW-0156">Chromatin regulator</keyword>
<dbReference type="AlphaFoldDB" id="G3J781"/>
<organism evidence="11 12">
    <name type="scientific">Cordyceps militaris (strain CM01)</name>
    <name type="common">Caterpillar fungus</name>
    <dbReference type="NCBI Taxonomy" id="983644"/>
    <lineage>
        <taxon>Eukaryota</taxon>
        <taxon>Fungi</taxon>
        <taxon>Dikarya</taxon>
        <taxon>Ascomycota</taxon>
        <taxon>Pezizomycotina</taxon>
        <taxon>Sordariomycetes</taxon>
        <taxon>Hypocreomycetidae</taxon>
        <taxon>Hypocreales</taxon>
        <taxon>Cordycipitaceae</taxon>
        <taxon>Cordyceps</taxon>
    </lineage>
</organism>
<evidence type="ECO:0000313" key="11">
    <source>
        <dbReference type="EMBL" id="EGX95454.1"/>
    </source>
</evidence>
<dbReference type="RefSeq" id="XP_006665331.1">
    <property type="nucleotide sequence ID" value="XM_006665268.1"/>
</dbReference>
<dbReference type="KEGG" id="cmt:CCM_00108"/>
<dbReference type="eggNOG" id="KOG1827">
    <property type="taxonomic scope" value="Eukaryota"/>
</dbReference>
<feature type="region of interest" description="Disordered" evidence="9">
    <location>
        <begin position="458"/>
        <end position="486"/>
    </location>
</feature>
<gene>
    <name evidence="11" type="ORF">CCM_00108</name>
</gene>
<dbReference type="GO" id="GO:0003682">
    <property type="term" value="F:chromatin binding"/>
    <property type="evidence" value="ECO:0007669"/>
    <property type="project" value="TreeGrafter"/>
</dbReference>
<dbReference type="CDD" id="cd04369">
    <property type="entry name" value="Bromodomain"/>
    <property type="match status" value="2"/>
</dbReference>
<dbReference type="PROSITE" id="PS50014">
    <property type="entry name" value="BROMODOMAIN_2"/>
    <property type="match status" value="2"/>
</dbReference>
<dbReference type="HOGENOM" id="CLU_012767_0_0_1"/>
<keyword evidence="5 8" id="KW-0103">Bromodomain</keyword>
<evidence type="ECO:0000256" key="7">
    <source>
        <dbReference type="ARBA" id="ARBA00023242"/>
    </source>
</evidence>
<dbReference type="Gene3D" id="1.20.920.10">
    <property type="entry name" value="Bromodomain-like"/>
    <property type="match status" value="2"/>
</dbReference>
<dbReference type="EMBL" id="JH126399">
    <property type="protein sequence ID" value="EGX95454.1"/>
    <property type="molecule type" value="Genomic_DNA"/>
</dbReference>
<evidence type="ECO:0000256" key="3">
    <source>
        <dbReference type="ARBA" id="ARBA00022853"/>
    </source>
</evidence>
<feature type="compositionally biased region" description="Pro residues" evidence="9">
    <location>
        <begin position="508"/>
        <end position="518"/>
    </location>
</feature>
<keyword evidence="4" id="KW-0805">Transcription regulation</keyword>
<dbReference type="Pfam" id="PF22994">
    <property type="entry name" value="RSC4_Ig_like"/>
    <property type="match status" value="1"/>
</dbReference>
<dbReference type="InParanoid" id="G3J781"/>
<keyword evidence="7" id="KW-0539">Nucleus</keyword>
<reference evidence="11 12" key="1">
    <citation type="journal article" date="2011" name="Genome Biol.">
        <title>Genome sequence of the insect pathogenic fungus Cordyceps militaris, a valued traditional Chinese medicine.</title>
        <authorList>
            <person name="Zheng P."/>
            <person name="Xia Y."/>
            <person name="Xiao G."/>
            <person name="Xiong C."/>
            <person name="Hu X."/>
            <person name="Zhang S."/>
            <person name="Zheng H."/>
            <person name="Huang Y."/>
            <person name="Zhou Y."/>
            <person name="Wang S."/>
            <person name="Zhao G.P."/>
            <person name="Liu X."/>
            <person name="St Leger R.J."/>
            <person name="Wang C."/>
        </authorList>
    </citation>
    <scope>NUCLEOTIDE SEQUENCE [LARGE SCALE GENOMIC DNA]</scope>
    <source>
        <strain evidence="11 12">CM01</strain>
    </source>
</reference>
<dbReference type="OMA" id="LWTNAYF"/>
<sequence>MDSKRKADSGSGTNSGDRSSKRRKVSVRLFPPSLALISMQIKLLGWTTSVTSLLVAARNAPSLSRKDFDLMKGETKESTTAYGLAFLEQIRRTSDKSGRLIATYFEKLIPRQSNADYYKKTRMPISLGIIEEKLEKGDFKNLAELESYFKRMIVNAKEFYPRSSSVFDDAERFRKALSNYMTKNNPAYAKRGYQAVATPLPQEDAEGEGEGDEDQENEGDEDGGGEKEEEEEEAKEEVEEEQAEEDEPEEQEPEGPRRKSIILKRREEPASSRSRPRRSSAYQASPKPVTPAKPDGHQYEGVPYKGLTFQEAQEKIVEEMLRHREPEYEEVYFEPFVNLPPRALKDYYRIVTDPLSLKKLQKIVKGIQGRGELTGISEFKSWAAFEERSKLLWTNAYFYNEEGSEIYSLGQELETFFKAQLRKAKAAVSEPAQSKIKLRVGGHGGSDTPSNKKITIHVGGRGNAESPAPPVAATGTETPPTNGEVVNGAVTPVAQVDDVAPANVPTPGELPPGAPRPPGLSETPVPVPPPAPPNPAQNNETRRSRGPGKGEGPYFEKVAPITYANPQAIGVSDALLSRLSIQAHPMLQLAQPKMGSLYPDPKYLQQSGVINVPQHCNRVFVITMLPDFLHERHYSLWTLINRQPVKPYPQMIPGQLPQELAFEVGLHPGVNVVEAHLIAAIPSEQREVGGPESELEIFTAYVNVTKN</sequence>
<dbReference type="SUPFAM" id="SSF47370">
    <property type="entry name" value="Bromodomain"/>
    <property type="match status" value="2"/>
</dbReference>
<evidence type="ECO:0000313" key="12">
    <source>
        <dbReference type="Proteomes" id="UP000001610"/>
    </source>
</evidence>
<keyword evidence="12" id="KW-1185">Reference proteome</keyword>
<evidence type="ECO:0000256" key="4">
    <source>
        <dbReference type="ARBA" id="ARBA00023015"/>
    </source>
</evidence>
<feature type="compositionally biased region" description="Acidic residues" evidence="9">
    <location>
        <begin position="203"/>
        <end position="253"/>
    </location>
</feature>
<evidence type="ECO:0000256" key="1">
    <source>
        <dbReference type="ARBA" id="ARBA00004123"/>
    </source>
</evidence>
<dbReference type="SMART" id="SM00297">
    <property type="entry name" value="BROMO"/>
    <property type="match status" value="2"/>
</dbReference>
<feature type="region of interest" description="Disordered" evidence="9">
    <location>
        <begin position="1"/>
        <end position="24"/>
    </location>
</feature>
<feature type="domain" description="Bromo" evidence="10">
    <location>
        <begin position="333"/>
        <end position="407"/>
    </location>
</feature>
<dbReference type="Pfam" id="PF00439">
    <property type="entry name" value="Bromodomain"/>
    <property type="match status" value="2"/>
</dbReference>
<evidence type="ECO:0000256" key="8">
    <source>
        <dbReference type="PROSITE-ProRule" id="PRU00035"/>
    </source>
</evidence>
<evidence type="ECO:0000256" key="6">
    <source>
        <dbReference type="ARBA" id="ARBA00023163"/>
    </source>
</evidence>
<feature type="compositionally biased region" description="Pro residues" evidence="9">
    <location>
        <begin position="525"/>
        <end position="535"/>
    </location>
</feature>
<dbReference type="InterPro" id="IPR036427">
    <property type="entry name" value="Bromodomain-like_sf"/>
</dbReference>
<dbReference type="VEuPathDB" id="FungiDB:CCM_00108"/>
<keyword evidence="2" id="KW-0677">Repeat</keyword>
<evidence type="ECO:0000256" key="5">
    <source>
        <dbReference type="ARBA" id="ARBA00023117"/>
    </source>
</evidence>
<accession>G3J781</accession>
<keyword evidence="6" id="KW-0804">Transcription</keyword>
<feature type="region of interest" description="Disordered" evidence="9">
    <location>
        <begin position="499"/>
        <end position="553"/>
    </location>
</feature>
<dbReference type="GO" id="GO:0016586">
    <property type="term" value="C:RSC-type complex"/>
    <property type="evidence" value="ECO:0007669"/>
    <property type="project" value="InterPro"/>
</dbReference>
<proteinExistence type="predicted"/>
<protein>
    <submittedName>
        <fullName evidence="11">Polybromo-1, putative</fullName>
    </submittedName>
</protein>
<dbReference type="GO" id="GO:0006368">
    <property type="term" value="P:transcription elongation by RNA polymerase II"/>
    <property type="evidence" value="ECO:0007669"/>
    <property type="project" value="TreeGrafter"/>
</dbReference>
<feature type="domain" description="Bromo" evidence="10">
    <location>
        <begin position="97"/>
        <end position="167"/>
    </location>
</feature>
<feature type="region of interest" description="Disordered" evidence="9">
    <location>
        <begin position="202"/>
        <end position="302"/>
    </location>
</feature>
<dbReference type="InterPro" id="IPR037382">
    <property type="entry name" value="Rsc/polybromo"/>
</dbReference>
<name>G3J781_CORMM</name>
<dbReference type="PANTHER" id="PTHR16062:SF19">
    <property type="entry name" value="PROTEIN POLYBROMO-1"/>
    <property type="match status" value="1"/>
</dbReference>
<dbReference type="InterPro" id="IPR054551">
    <property type="entry name" value="RSC4_Ig-like"/>
</dbReference>
<evidence type="ECO:0000259" key="10">
    <source>
        <dbReference type="PROSITE" id="PS50014"/>
    </source>
</evidence>
<evidence type="ECO:0000256" key="9">
    <source>
        <dbReference type="SAM" id="MobiDB-lite"/>
    </source>
</evidence>